<evidence type="ECO:0000259" key="3">
    <source>
        <dbReference type="PROSITE" id="PS50048"/>
    </source>
</evidence>
<evidence type="ECO:0000313" key="4">
    <source>
        <dbReference type="EMBL" id="RAL61489.1"/>
    </source>
</evidence>
<feature type="domain" description="Zn(2)-C6 fungal-type" evidence="3">
    <location>
        <begin position="14"/>
        <end position="43"/>
    </location>
</feature>
<dbReference type="InterPro" id="IPR001138">
    <property type="entry name" value="Zn2Cys6_DnaBD"/>
</dbReference>
<dbReference type="EMBL" id="QKRW01000031">
    <property type="protein sequence ID" value="RAL61489.1"/>
    <property type="molecule type" value="Genomic_DNA"/>
</dbReference>
<evidence type="ECO:0000313" key="5">
    <source>
        <dbReference type="Proteomes" id="UP000249056"/>
    </source>
</evidence>
<proteinExistence type="predicted"/>
<comment type="caution">
    <text evidence="4">The sequence shown here is derived from an EMBL/GenBank/DDBJ whole genome shotgun (WGS) entry which is preliminary data.</text>
</comment>
<feature type="compositionally biased region" description="Basic residues" evidence="2">
    <location>
        <begin position="45"/>
        <end position="56"/>
    </location>
</feature>
<accession>A0A395IT22</accession>
<protein>
    <recommendedName>
        <fullName evidence="3">Zn(2)-C6 fungal-type domain-containing protein</fullName>
    </recommendedName>
</protein>
<dbReference type="PANTHER" id="PTHR31668:SF29">
    <property type="entry name" value="ZN(2)-C6 FUNGAL-TYPE DOMAIN-CONTAINING PROTEIN"/>
    <property type="match status" value="1"/>
</dbReference>
<gene>
    <name evidence="4" type="ORF">DID88_009418</name>
</gene>
<dbReference type="Pfam" id="PF00172">
    <property type="entry name" value="Zn_clus"/>
    <property type="match status" value="1"/>
</dbReference>
<evidence type="ECO:0000256" key="2">
    <source>
        <dbReference type="SAM" id="MobiDB-lite"/>
    </source>
</evidence>
<dbReference type="PANTHER" id="PTHR31668">
    <property type="entry name" value="GLUCOSE TRANSPORT TRANSCRIPTION REGULATOR RGT1-RELATED-RELATED"/>
    <property type="match status" value="1"/>
</dbReference>
<dbReference type="InterPro" id="IPR036864">
    <property type="entry name" value="Zn2-C6_fun-type_DNA-bd_sf"/>
</dbReference>
<dbReference type="AlphaFoldDB" id="A0A395IT22"/>
<dbReference type="PROSITE" id="PS00463">
    <property type="entry name" value="ZN2_CY6_FUNGAL_1"/>
    <property type="match status" value="1"/>
</dbReference>
<reference evidence="4 5" key="1">
    <citation type="submission" date="2018-06" db="EMBL/GenBank/DDBJ databases">
        <title>Genome Sequence of the Brown Rot Fungal Pathogen Monilinia fructigena.</title>
        <authorList>
            <person name="Landi L."/>
            <person name="De Miccolis Angelini R.M."/>
            <person name="Pollastro S."/>
            <person name="Abate D."/>
            <person name="Faretra F."/>
            <person name="Romanazzi G."/>
        </authorList>
    </citation>
    <scope>NUCLEOTIDE SEQUENCE [LARGE SCALE GENOMIC DNA]</scope>
    <source>
        <strain evidence="4 5">Mfrg269</strain>
    </source>
</reference>
<sequence>MPPEDIKLPTPRKVCDNCRRRRIRCDGKFPCKQCGNTSLTCKREHVPKRRGPKKGSGRVINELRAQDGGNSIKSFVESRGSGSGGSKYRPRLSQYR</sequence>
<dbReference type="GO" id="GO:0000981">
    <property type="term" value="F:DNA-binding transcription factor activity, RNA polymerase II-specific"/>
    <property type="evidence" value="ECO:0007669"/>
    <property type="project" value="InterPro"/>
</dbReference>
<feature type="region of interest" description="Disordered" evidence="2">
    <location>
        <begin position="45"/>
        <end position="96"/>
    </location>
</feature>
<dbReference type="InterPro" id="IPR050797">
    <property type="entry name" value="Carb_Metab_Trans_Reg"/>
</dbReference>
<dbReference type="Gene3D" id="4.10.240.10">
    <property type="entry name" value="Zn(2)-C6 fungal-type DNA-binding domain"/>
    <property type="match status" value="1"/>
</dbReference>
<dbReference type="GO" id="GO:0008270">
    <property type="term" value="F:zinc ion binding"/>
    <property type="evidence" value="ECO:0007669"/>
    <property type="project" value="InterPro"/>
</dbReference>
<name>A0A395IT22_9HELO</name>
<keyword evidence="5" id="KW-1185">Reference proteome</keyword>
<organism evidence="4 5">
    <name type="scientific">Monilinia fructigena</name>
    <dbReference type="NCBI Taxonomy" id="38457"/>
    <lineage>
        <taxon>Eukaryota</taxon>
        <taxon>Fungi</taxon>
        <taxon>Dikarya</taxon>
        <taxon>Ascomycota</taxon>
        <taxon>Pezizomycotina</taxon>
        <taxon>Leotiomycetes</taxon>
        <taxon>Helotiales</taxon>
        <taxon>Sclerotiniaceae</taxon>
        <taxon>Monilinia</taxon>
    </lineage>
</organism>
<dbReference type="PROSITE" id="PS50048">
    <property type="entry name" value="ZN2_CY6_FUNGAL_2"/>
    <property type="match status" value="1"/>
</dbReference>
<dbReference type="SMART" id="SM00066">
    <property type="entry name" value="GAL4"/>
    <property type="match status" value="1"/>
</dbReference>
<dbReference type="OrthoDB" id="271595at2759"/>
<dbReference type="SUPFAM" id="SSF57701">
    <property type="entry name" value="Zn2/Cys6 DNA-binding domain"/>
    <property type="match status" value="1"/>
</dbReference>
<keyword evidence="1" id="KW-0539">Nucleus</keyword>
<evidence type="ECO:0000256" key="1">
    <source>
        <dbReference type="ARBA" id="ARBA00023242"/>
    </source>
</evidence>
<dbReference type="Proteomes" id="UP000249056">
    <property type="component" value="Unassembled WGS sequence"/>
</dbReference>